<comment type="caution">
    <text evidence="1">The sequence shown here is derived from an EMBL/GenBank/DDBJ whole genome shotgun (WGS) entry which is preliminary data.</text>
</comment>
<sequence length="74" mass="8455">SSVNPVTNNDNTNNDLFFEEFEEEFLQISIEAIDFPMNGDSVLESFFDISVFEQIQKRSEENLPVSSQMSPSTE</sequence>
<accession>A0A9N9K3D6</accession>
<reference evidence="1" key="1">
    <citation type="submission" date="2021-06" db="EMBL/GenBank/DDBJ databases">
        <authorList>
            <person name="Kallberg Y."/>
            <person name="Tangrot J."/>
            <person name="Rosling A."/>
        </authorList>
    </citation>
    <scope>NUCLEOTIDE SEQUENCE</scope>
    <source>
        <strain evidence="1">IN212</strain>
    </source>
</reference>
<evidence type="ECO:0000313" key="2">
    <source>
        <dbReference type="Proteomes" id="UP000789396"/>
    </source>
</evidence>
<proteinExistence type="predicted"/>
<dbReference type="OrthoDB" id="2389101at2759"/>
<protein>
    <submittedName>
        <fullName evidence="1">19701_t:CDS:1</fullName>
    </submittedName>
</protein>
<dbReference type="AlphaFoldDB" id="A0A9N9K3D6"/>
<organism evidence="1 2">
    <name type="scientific">Racocetra fulgida</name>
    <dbReference type="NCBI Taxonomy" id="60492"/>
    <lineage>
        <taxon>Eukaryota</taxon>
        <taxon>Fungi</taxon>
        <taxon>Fungi incertae sedis</taxon>
        <taxon>Mucoromycota</taxon>
        <taxon>Glomeromycotina</taxon>
        <taxon>Glomeromycetes</taxon>
        <taxon>Diversisporales</taxon>
        <taxon>Gigasporaceae</taxon>
        <taxon>Racocetra</taxon>
    </lineage>
</organism>
<keyword evidence="2" id="KW-1185">Reference proteome</keyword>
<feature type="non-terminal residue" evidence="1">
    <location>
        <position position="74"/>
    </location>
</feature>
<name>A0A9N9K3D6_9GLOM</name>
<dbReference type="Proteomes" id="UP000789396">
    <property type="component" value="Unassembled WGS sequence"/>
</dbReference>
<gene>
    <name evidence="1" type="ORF">RFULGI_LOCUS18314</name>
</gene>
<feature type="non-terminal residue" evidence="1">
    <location>
        <position position="1"/>
    </location>
</feature>
<dbReference type="EMBL" id="CAJVPZ010079147">
    <property type="protein sequence ID" value="CAG8806772.1"/>
    <property type="molecule type" value="Genomic_DNA"/>
</dbReference>
<evidence type="ECO:0000313" key="1">
    <source>
        <dbReference type="EMBL" id="CAG8806772.1"/>
    </source>
</evidence>